<keyword evidence="1" id="KW-1133">Transmembrane helix</keyword>
<dbReference type="Pfam" id="PF01145">
    <property type="entry name" value="Band_7"/>
    <property type="match status" value="1"/>
</dbReference>
<dbReference type="InterPro" id="IPR001107">
    <property type="entry name" value="Band_7"/>
</dbReference>
<organism evidence="3">
    <name type="scientific">viral metagenome</name>
    <dbReference type="NCBI Taxonomy" id="1070528"/>
    <lineage>
        <taxon>unclassified sequences</taxon>
        <taxon>metagenomes</taxon>
        <taxon>organismal metagenomes</taxon>
    </lineage>
</organism>
<dbReference type="AlphaFoldDB" id="A0A6C0EKA7"/>
<dbReference type="EMBL" id="MN738879">
    <property type="protein sequence ID" value="QHT29614.1"/>
    <property type="molecule type" value="Genomic_DNA"/>
</dbReference>
<feature type="domain" description="Band 7" evidence="2">
    <location>
        <begin position="87"/>
        <end position="236"/>
    </location>
</feature>
<reference evidence="3" key="1">
    <citation type="journal article" date="2020" name="Nature">
        <title>Giant virus diversity and host interactions through global metagenomics.</title>
        <authorList>
            <person name="Schulz F."/>
            <person name="Roux S."/>
            <person name="Paez-Espino D."/>
            <person name="Jungbluth S."/>
            <person name="Walsh D.A."/>
            <person name="Denef V.J."/>
            <person name="McMahon K.D."/>
            <person name="Konstantinidis K.T."/>
            <person name="Eloe-Fadrosh E.A."/>
            <person name="Kyrpides N.C."/>
            <person name="Woyke T."/>
        </authorList>
    </citation>
    <scope>NUCLEOTIDE SEQUENCE</scope>
    <source>
        <strain evidence="3">GVMAG-M-3300005589-24</strain>
    </source>
</reference>
<evidence type="ECO:0000313" key="3">
    <source>
        <dbReference type="EMBL" id="QHT29614.1"/>
    </source>
</evidence>
<sequence>MSKQQRRSMDIAEQPREPNWDSQRCMWWKRCGFDKNITMWQVIFGVVFFISAILLLVMLPLSFSYVEYDQWALKKNKIENTVELDTTYDVGRYFWGVDHAPLTYSRQYQKVEKDFSIFPSSGLEFTINVIFYYRIQKENLGKIYKSFGTALHSQVVNRANARIKNIAPLFDLEQYITHRPLITVALHSGLVDELASIWVDVPYNKFYLAEVKIPNEIKQRNLDASIQKQTNIEEKNRQLATLVRKETEKLEQEINANITLIGATAVASQERIHKEAEAIAEKVRSSADGLGMKNLFMQINVTDSTTKEKYVSYFAYLDSI</sequence>
<keyword evidence="1" id="KW-0812">Transmembrane</keyword>
<proteinExistence type="predicted"/>
<evidence type="ECO:0000259" key="2">
    <source>
        <dbReference type="Pfam" id="PF01145"/>
    </source>
</evidence>
<accession>A0A6C0EKA7</accession>
<protein>
    <recommendedName>
        <fullName evidence="2">Band 7 domain-containing protein</fullName>
    </recommendedName>
</protein>
<name>A0A6C0EKA7_9ZZZZ</name>
<feature type="transmembrane region" description="Helical" evidence="1">
    <location>
        <begin position="39"/>
        <end position="63"/>
    </location>
</feature>
<keyword evidence="1" id="KW-0472">Membrane</keyword>
<evidence type="ECO:0000256" key="1">
    <source>
        <dbReference type="SAM" id="Phobius"/>
    </source>
</evidence>